<name>A0A7W1XUF1_9BACL</name>
<dbReference type="PANTHER" id="PTHR11496">
    <property type="entry name" value="ALCOHOL DEHYDROGENASE"/>
    <property type="match status" value="1"/>
</dbReference>
<dbReference type="InterPro" id="IPR056798">
    <property type="entry name" value="ADH_Fe_C"/>
</dbReference>
<comment type="similarity">
    <text evidence="1">Belongs to the iron-containing alcohol dehydrogenase family.</text>
</comment>
<comment type="caution">
    <text evidence="6">The sequence shown here is derived from an EMBL/GenBank/DDBJ whole genome shotgun (WGS) entry which is preliminary data.</text>
</comment>
<sequence>MDNFCLGPEIIYGDQGLGYLEQIDGKNIMIFTDKPMVRFGIVRNVEKIIERKKIPYHIFSGVEPDPSIDVVKKGLAQFTKLKPDTLIAIGGGSVIDVAKAVLFFFIKIQKQFVDAKAVCRPMFIAIPTTSGTGSEVTSYSVVTDQANAAKVPLRDRMMIPDVAILDESLTQSVPPKVTADTGMDVLAHALEALVSRKSSVFTDMLAEKAIKMVFAYLPQAFHNGKDALARRNLHLASCMAGIAFENASLGINHSLAHSIGARYHLSHGRSNAILLPYVIACNAGIYDGKVHQSKAARKYAEAAAWIGFGAESTEQGVKNLIQAIKKLNKKLCLPVSLHETIIDKNIFEKNLPQITKVAMKDICTEGNPKKVSQKDLADILKQAY</sequence>
<dbReference type="InterPro" id="IPR018211">
    <property type="entry name" value="ADH_Fe_CS"/>
</dbReference>
<dbReference type="Pfam" id="PF00465">
    <property type="entry name" value="Fe-ADH"/>
    <property type="match status" value="1"/>
</dbReference>
<dbReference type="GO" id="GO:0004022">
    <property type="term" value="F:alcohol dehydrogenase (NAD+) activity"/>
    <property type="evidence" value="ECO:0007669"/>
    <property type="project" value="UniProtKB-ARBA"/>
</dbReference>
<dbReference type="GO" id="GO:0046872">
    <property type="term" value="F:metal ion binding"/>
    <property type="evidence" value="ECO:0007669"/>
    <property type="project" value="InterPro"/>
</dbReference>
<dbReference type="EMBL" id="JACEOL010000043">
    <property type="protein sequence ID" value="MBA4603272.1"/>
    <property type="molecule type" value="Genomic_DNA"/>
</dbReference>
<feature type="domain" description="Fe-containing alcohol dehydrogenase-like C-terminal" evidence="5">
    <location>
        <begin position="178"/>
        <end position="384"/>
    </location>
</feature>
<dbReference type="Proteomes" id="UP000538292">
    <property type="component" value="Unassembled WGS sequence"/>
</dbReference>
<dbReference type="FunFam" id="1.20.1090.10:FF:000001">
    <property type="entry name" value="Aldehyde-alcohol dehydrogenase"/>
    <property type="match status" value="1"/>
</dbReference>
<feature type="domain" description="Alcohol dehydrogenase iron-type/glycerol dehydrogenase GldA" evidence="4">
    <location>
        <begin position="19"/>
        <end position="166"/>
    </location>
</feature>
<accession>A0A7W1XUF1</accession>
<evidence type="ECO:0000259" key="5">
    <source>
        <dbReference type="Pfam" id="PF25137"/>
    </source>
</evidence>
<keyword evidence="3" id="KW-0520">NAD</keyword>
<evidence type="ECO:0000313" key="6">
    <source>
        <dbReference type="EMBL" id="MBA4603272.1"/>
    </source>
</evidence>
<dbReference type="PANTHER" id="PTHR11496:SF102">
    <property type="entry name" value="ALCOHOL DEHYDROGENASE 4"/>
    <property type="match status" value="1"/>
</dbReference>
<dbReference type="FunFam" id="3.40.50.1970:FF:000003">
    <property type="entry name" value="Alcohol dehydrogenase, iron-containing"/>
    <property type="match status" value="1"/>
</dbReference>
<dbReference type="Gene3D" id="3.40.50.1970">
    <property type="match status" value="1"/>
</dbReference>
<keyword evidence="2" id="KW-0560">Oxidoreductase</keyword>
<dbReference type="PROSITE" id="PS00913">
    <property type="entry name" value="ADH_IRON_1"/>
    <property type="match status" value="1"/>
</dbReference>
<dbReference type="Gene3D" id="1.20.1090.10">
    <property type="entry name" value="Dehydroquinate synthase-like - alpha domain"/>
    <property type="match status" value="1"/>
</dbReference>
<dbReference type="AlphaFoldDB" id="A0A7W1XUF1"/>
<keyword evidence="7" id="KW-1185">Reference proteome</keyword>
<dbReference type="InterPro" id="IPR039697">
    <property type="entry name" value="Alcohol_dehydrogenase_Fe"/>
</dbReference>
<gene>
    <name evidence="6" type="ORF">H2C83_13270</name>
</gene>
<evidence type="ECO:0000256" key="1">
    <source>
        <dbReference type="ARBA" id="ARBA00007358"/>
    </source>
</evidence>
<evidence type="ECO:0000259" key="4">
    <source>
        <dbReference type="Pfam" id="PF00465"/>
    </source>
</evidence>
<evidence type="ECO:0000313" key="7">
    <source>
        <dbReference type="Proteomes" id="UP000538292"/>
    </source>
</evidence>
<reference evidence="6 7" key="1">
    <citation type="submission" date="2020-07" db="EMBL/GenBank/DDBJ databases">
        <title>Thermoactinomyces phylogeny.</title>
        <authorList>
            <person name="Dunlap C."/>
        </authorList>
    </citation>
    <scope>NUCLEOTIDE SEQUENCE [LARGE SCALE GENOMIC DNA]</scope>
    <source>
        <strain evidence="6 7">AMNI-1</strain>
    </source>
</reference>
<dbReference type="CDD" id="cd08180">
    <property type="entry name" value="PDD"/>
    <property type="match status" value="1"/>
</dbReference>
<dbReference type="Pfam" id="PF25137">
    <property type="entry name" value="ADH_Fe_C"/>
    <property type="match status" value="1"/>
</dbReference>
<proteinExistence type="inferred from homology"/>
<organism evidence="6 7">
    <name type="scientific">Thermoactinomyces mirandus</name>
    <dbReference type="NCBI Taxonomy" id="2756294"/>
    <lineage>
        <taxon>Bacteria</taxon>
        <taxon>Bacillati</taxon>
        <taxon>Bacillota</taxon>
        <taxon>Bacilli</taxon>
        <taxon>Bacillales</taxon>
        <taxon>Thermoactinomycetaceae</taxon>
        <taxon>Thermoactinomyces</taxon>
    </lineage>
</organism>
<evidence type="ECO:0000256" key="2">
    <source>
        <dbReference type="ARBA" id="ARBA00023002"/>
    </source>
</evidence>
<evidence type="ECO:0000256" key="3">
    <source>
        <dbReference type="ARBA" id="ARBA00023027"/>
    </source>
</evidence>
<dbReference type="InterPro" id="IPR001670">
    <property type="entry name" value="ADH_Fe/GldA"/>
</dbReference>
<dbReference type="RefSeq" id="WP_181741639.1">
    <property type="nucleotide sequence ID" value="NZ_JACEOL010000043.1"/>
</dbReference>
<protein>
    <submittedName>
        <fullName evidence="6">Iron-containing alcohol dehydrogenase</fullName>
    </submittedName>
</protein>
<dbReference type="SUPFAM" id="SSF56796">
    <property type="entry name" value="Dehydroquinate synthase-like"/>
    <property type="match status" value="1"/>
</dbReference>